<keyword evidence="19" id="KW-1185">Reference proteome</keyword>
<name>A0A5Q4BC54_9PEZI</name>
<evidence type="ECO:0000256" key="7">
    <source>
        <dbReference type="ARBA" id="ARBA00022737"/>
    </source>
</evidence>
<dbReference type="InterPro" id="IPR002067">
    <property type="entry name" value="MCP"/>
</dbReference>
<dbReference type="InterPro" id="IPR023395">
    <property type="entry name" value="MCP_dom_sf"/>
</dbReference>
<feature type="repeat" description="Solcar" evidence="14">
    <location>
        <begin position="397"/>
        <end position="482"/>
    </location>
</feature>
<dbReference type="PRINTS" id="PR00927">
    <property type="entry name" value="ADPTRNSLCASE"/>
</dbReference>
<keyword evidence="5" id="KW-0050">Antiport</keyword>
<evidence type="ECO:0000256" key="4">
    <source>
        <dbReference type="ARBA" id="ARBA00022448"/>
    </source>
</evidence>
<dbReference type="SUPFAM" id="SSF103506">
    <property type="entry name" value="Mitochondrial carrier"/>
    <property type="match status" value="1"/>
</dbReference>
<keyword evidence="10" id="KW-0496">Mitochondrion</keyword>
<comment type="function">
    <text evidence="13">ADP:ATP antiporter that mediates import of ADP into the mitochondrial matrix for ATP synthesis, and export of ATP out to fuel the cell. Cycles between the cytoplasmic-open state (c-state) and the matrix-open state (m-state): operates by the alternating access mechanism with a single substrate-binding site intermittently exposed to either the cytosolic (c-state) or matrix (m-state) side of the inner mitochondrial membrane.</text>
</comment>
<evidence type="ECO:0000313" key="19">
    <source>
        <dbReference type="Proteomes" id="UP000326340"/>
    </source>
</evidence>
<keyword evidence="11 14" id="KW-0472">Membrane</keyword>
<organism evidence="18 19">
    <name type="scientific">Colletotrichum shisoi</name>
    <dbReference type="NCBI Taxonomy" id="2078593"/>
    <lineage>
        <taxon>Eukaryota</taxon>
        <taxon>Fungi</taxon>
        <taxon>Dikarya</taxon>
        <taxon>Ascomycota</taxon>
        <taxon>Pezizomycotina</taxon>
        <taxon>Sordariomycetes</taxon>
        <taxon>Hypocreomycetidae</taxon>
        <taxon>Glomerellales</taxon>
        <taxon>Glomerellaceae</taxon>
        <taxon>Colletotrichum</taxon>
        <taxon>Colletotrichum destructivum species complex</taxon>
    </lineage>
</organism>
<dbReference type="GO" id="GO:0140021">
    <property type="term" value="P:mitochondrial ADP transmembrane transport"/>
    <property type="evidence" value="ECO:0007669"/>
    <property type="project" value="InterPro"/>
</dbReference>
<feature type="repeat" description="Solcar" evidence="14">
    <location>
        <begin position="292"/>
        <end position="385"/>
    </location>
</feature>
<dbReference type="InterPro" id="IPR029058">
    <property type="entry name" value="AB_hydrolase_fold"/>
</dbReference>
<keyword evidence="9" id="KW-1133">Transmembrane helix</keyword>
<evidence type="ECO:0000256" key="2">
    <source>
        <dbReference type="ARBA" id="ARBA00006375"/>
    </source>
</evidence>
<keyword evidence="8" id="KW-0999">Mitochondrion inner membrane</keyword>
<dbReference type="Gene3D" id="3.40.50.1820">
    <property type="entry name" value="alpha/beta hydrolase"/>
    <property type="match status" value="1"/>
</dbReference>
<evidence type="ECO:0000313" key="18">
    <source>
        <dbReference type="EMBL" id="TQN64297.1"/>
    </source>
</evidence>
<dbReference type="Proteomes" id="UP000326340">
    <property type="component" value="Unassembled WGS sequence"/>
</dbReference>
<evidence type="ECO:0000256" key="14">
    <source>
        <dbReference type="PROSITE-ProRule" id="PRU00282"/>
    </source>
</evidence>
<comment type="similarity">
    <text evidence="2 15">Belongs to the mitochondrial carrier (TC 2.A.29) family.</text>
</comment>
<protein>
    <recommendedName>
        <fullName evidence="16">ADP/ATP translocase</fullName>
    </recommendedName>
    <alternativeName>
        <fullName evidence="16">ADP,ATP carrier protein</fullName>
    </alternativeName>
</protein>
<evidence type="ECO:0000256" key="12">
    <source>
        <dbReference type="ARBA" id="ARBA00024143"/>
    </source>
</evidence>
<dbReference type="Pfam" id="PF07859">
    <property type="entry name" value="Abhydrolase_3"/>
    <property type="match status" value="1"/>
</dbReference>
<comment type="caution">
    <text evidence="18">The sequence shown here is derived from an EMBL/GenBank/DDBJ whole genome shotgun (WGS) entry which is preliminary data.</text>
</comment>
<proteinExistence type="inferred from homology"/>
<dbReference type="PANTHER" id="PTHR45635">
    <property type="entry name" value="ADP,ATP CARRIER PROTEIN 1-RELATED-RELATED"/>
    <property type="match status" value="1"/>
</dbReference>
<evidence type="ECO:0000256" key="15">
    <source>
        <dbReference type="RuleBase" id="RU000488"/>
    </source>
</evidence>
<evidence type="ECO:0000256" key="1">
    <source>
        <dbReference type="ARBA" id="ARBA00004448"/>
    </source>
</evidence>
<dbReference type="SUPFAM" id="SSF53474">
    <property type="entry name" value="alpha/beta-Hydrolases"/>
    <property type="match status" value="1"/>
</dbReference>
<gene>
    <name evidence="18" type="primary">Aac-1</name>
    <name evidence="18" type="ORF">CSHISOI_11135</name>
</gene>
<evidence type="ECO:0000256" key="11">
    <source>
        <dbReference type="ARBA" id="ARBA00023136"/>
    </source>
</evidence>
<dbReference type="InterPro" id="IPR018108">
    <property type="entry name" value="MCP_transmembrane"/>
</dbReference>
<dbReference type="EMBL" id="PUHP01002541">
    <property type="protein sequence ID" value="TQN64297.1"/>
    <property type="molecule type" value="Genomic_DNA"/>
</dbReference>
<comment type="subunit">
    <text evidence="3 16">Monomer.</text>
</comment>
<evidence type="ECO:0000256" key="16">
    <source>
        <dbReference type="RuleBase" id="RU368008"/>
    </source>
</evidence>
<comment type="subcellular location">
    <subcellularLocation>
        <location evidence="16">Membrane</location>
        <topology evidence="16">Multi-pass membrane protein</topology>
    </subcellularLocation>
    <subcellularLocation>
        <location evidence="1">Mitochondrion inner membrane</location>
        <topology evidence="1">Multi-pass membrane protein</topology>
    </subcellularLocation>
</comment>
<dbReference type="PROSITE" id="PS50920">
    <property type="entry name" value="SOLCAR"/>
    <property type="match status" value="2"/>
</dbReference>
<dbReference type="GO" id="GO:0005471">
    <property type="term" value="F:ATP:ADP antiporter activity"/>
    <property type="evidence" value="ECO:0007669"/>
    <property type="project" value="UniProtKB-UniRule"/>
</dbReference>
<evidence type="ECO:0000256" key="13">
    <source>
        <dbReference type="ARBA" id="ARBA00045250"/>
    </source>
</evidence>
<evidence type="ECO:0000256" key="6">
    <source>
        <dbReference type="ARBA" id="ARBA00022692"/>
    </source>
</evidence>
<dbReference type="GO" id="GO:1990544">
    <property type="term" value="P:mitochondrial ATP transmembrane transport"/>
    <property type="evidence" value="ECO:0007669"/>
    <property type="project" value="InterPro"/>
</dbReference>
<evidence type="ECO:0000256" key="10">
    <source>
        <dbReference type="ARBA" id="ARBA00023128"/>
    </source>
</evidence>
<evidence type="ECO:0000259" key="17">
    <source>
        <dbReference type="Pfam" id="PF07859"/>
    </source>
</evidence>
<evidence type="ECO:0000256" key="3">
    <source>
        <dbReference type="ARBA" id="ARBA00011245"/>
    </source>
</evidence>
<comment type="function">
    <text evidence="16">Catalyzes the exchange of ADP and ATP across the membrane.</text>
</comment>
<evidence type="ECO:0000256" key="5">
    <source>
        <dbReference type="ARBA" id="ARBA00022449"/>
    </source>
</evidence>
<dbReference type="GO" id="GO:0016787">
    <property type="term" value="F:hydrolase activity"/>
    <property type="evidence" value="ECO:0007669"/>
    <property type="project" value="InterPro"/>
</dbReference>
<dbReference type="InterPro" id="IPR002113">
    <property type="entry name" value="ADT_euk_type"/>
</dbReference>
<keyword evidence="7" id="KW-0677">Repeat</keyword>
<dbReference type="AlphaFoldDB" id="A0A5Q4BC54"/>
<dbReference type="Pfam" id="PF00153">
    <property type="entry name" value="Mito_carr"/>
    <property type="match status" value="1"/>
</dbReference>
<feature type="domain" description="Alpha/beta hydrolase fold-3" evidence="17">
    <location>
        <begin position="94"/>
        <end position="301"/>
    </location>
</feature>
<dbReference type="GO" id="GO:0005743">
    <property type="term" value="C:mitochondrial inner membrane"/>
    <property type="evidence" value="ECO:0007669"/>
    <property type="project" value="UniProtKB-SubCell"/>
</dbReference>
<dbReference type="PRINTS" id="PR00926">
    <property type="entry name" value="MITOCARRIER"/>
</dbReference>
<evidence type="ECO:0000256" key="8">
    <source>
        <dbReference type="ARBA" id="ARBA00022792"/>
    </source>
</evidence>
<dbReference type="OrthoDB" id="408631at2759"/>
<accession>A0A5Q4BC54</accession>
<dbReference type="Gene3D" id="1.50.40.10">
    <property type="entry name" value="Mitochondrial carrier domain"/>
    <property type="match status" value="1"/>
</dbReference>
<dbReference type="PANTHER" id="PTHR45635:SF14">
    <property type="entry name" value="ADP_ATP TRANSLOCASE"/>
    <property type="match status" value="1"/>
</dbReference>
<reference evidence="18 19" key="1">
    <citation type="journal article" date="2019" name="Sci. Rep.">
        <title>Colletotrichum shisoi sp. nov., an anthracnose pathogen of Perilla frutescens in Japan: molecular phylogenetic, morphological and genomic evidence.</title>
        <authorList>
            <person name="Gan P."/>
            <person name="Tsushima A."/>
            <person name="Hiroyama R."/>
            <person name="Narusaka M."/>
            <person name="Takano Y."/>
            <person name="Narusaka Y."/>
            <person name="Kawaradani M."/>
            <person name="Damm U."/>
            <person name="Shirasu K."/>
        </authorList>
    </citation>
    <scope>NUCLEOTIDE SEQUENCE [LARGE SCALE GENOMIC DNA]</scope>
    <source>
        <strain evidence="18 19">PG-2018a</strain>
    </source>
</reference>
<dbReference type="InterPro" id="IPR013094">
    <property type="entry name" value="AB_hydrolase_3"/>
</dbReference>
<keyword evidence="4 15" id="KW-0813">Transport</keyword>
<sequence>MSSSPIQSDFILPADLFAPEAIPPSSSNFDDAIKAAMASVPKWHEVGNGEFPFKPVRLDCATDIHIPSRQPGRCITCRLLRPQTTENTVNGVFVHIHGGSWPMGNAGDQGHWLQGIADTAGLINVSVGYRLAPEHPGPAGDEDCFDVAEWLVLHARDRFHADLAFIGGESAGGASQPADRAVPPLPRERRDQELPALGGLILLFGCHDLGSTPSQIHHRSAMTDGKGYAKELELSNLYRPGVFGDAWKNPRISPLYADFESCRNADGRSTRLPPALFIVGIKDFLLDDTIFMSAKWQMAVGGVSAAVSKTAAAPIARIKLLLQNQDEIIKAGRLSRKYDGILDRFTRTIKAEGVLALWRSNGVNVIRYFPTQALNFAFRDTFKSIFAFKKDRDGYLKWMACNLASGGLGGATSLLFVYSLDYAWTRLANVAKAAKGTGERQFTGLFDVYKKTLATDGITGLYRGFGPSVLGIVAYRGLYFGI</sequence>
<keyword evidence="6 14" id="KW-0812">Transmembrane</keyword>
<evidence type="ECO:0000256" key="9">
    <source>
        <dbReference type="ARBA" id="ARBA00022989"/>
    </source>
</evidence>
<comment type="catalytic activity">
    <reaction evidence="12">
        <text>ADP(in) + ATP(out) = ADP(out) + ATP(in)</text>
        <dbReference type="Rhea" id="RHEA:34999"/>
        <dbReference type="ChEBI" id="CHEBI:30616"/>
        <dbReference type="ChEBI" id="CHEBI:456216"/>
    </reaction>
    <physiologicalReaction direction="left-to-right" evidence="12">
        <dbReference type="Rhea" id="RHEA:35000"/>
    </physiologicalReaction>
</comment>